<reference evidence="4" key="1">
    <citation type="submission" date="2014-03" db="EMBL/GenBank/DDBJ databases">
        <title>Complete genome of Pseudomonas balearica DSM 6083T, a sewage water isolate from an enrichment with 2-methylnaphthalene.</title>
        <authorList>
            <person name="Salva-Serra F."/>
            <person name="Jaen-Luchoro D."/>
            <person name="Busquets A."/>
            <person name="Pena A."/>
            <person name="Gomila M."/>
            <person name="Bosch R."/>
            <person name="Nogales B."/>
            <person name="Garcia-Valdes E."/>
            <person name="Lalucat J."/>
            <person name="Bennasar A."/>
        </authorList>
    </citation>
    <scope>NUCLEOTIDE SEQUENCE [LARGE SCALE GENOMIC DNA]</scope>
    <source>
        <strain evidence="4">DSM 6083</strain>
    </source>
</reference>
<evidence type="ECO:0000313" key="5">
    <source>
        <dbReference type="Proteomes" id="UP000182276"/>
    </source>
</evidence>
<dbReference type="KEGG" id="pbm:CL52_13425"/>
<name>A0A8D3Y2U5_9GAMM</name>
<evidence type="ECO:0000313" key="2">
    <source>
        <dbReference type="EMBL" id="AJE15987.1"/>
    </source>
</evidence>
<gene>
    <name evidence="2" type="ORF">CL52_13425</name>
    <name evidence="3" type="ORF">SAMN05660875_102165</name>
</gene>
<dbReference type="Proteomes" id="UP000182276">
    <property type="component" value="Unassembled WGS sequence"/>
</dbReference>
<evidence type="ECO:0000313" key="3">
    <source>
        <dbReference type="EMBL" id="SDM09097.1"/>
    </source>
</evidence>
<keyword evidence="1" id="KW-0732">Signal</keyword>
<evidence type="ECO:0000313" key="4">
    <source>
        <dbReference type="Proteomes" id="UP000031271"/>
    </source>
</evidence>
<dbReference type="Gene3D" id="2.30.30.830">
    <property type="match status" value="1"/>
</dbReference>
<accession>A0A8D3Y2U5</accession>
<keyword evidence="5" id="KW-1185">Reference proteome</keyword>
<reference evidence="3 5" key="2">
    <citation type="submission" date="2016-10" db="EMBL/GenBank/DDBJ databases">
        <authorList>
            <person name="Varghese N."/>
            <person name="Submissions S."/>
        </authorList>
    </citation>
    <scope>NUCLEOTIDE SEQUENCE [LARGE SCALE GENOMIC DNA]</scope>
    <source>
        <strain evidence="3 5">DSM 6083</strain>
    </source>
</reference>
<evidence type="ECO:0000256" key="1">
    <source>
        <dbReference type="SAM" id="SignalP"/>
    </source>
</evidence>
<reference evidence="2 4" key="3">
    <citation type="journal article" name="Genome Announc.">
        <title>Complete Genome Sequence of Pseudomonas balearica DSM 6083T.</title>
        <authorList>
            <person name="Bennasar-Figueras A."/>
            <person name="Salva-Serra F."/>
            <person name="Jaen-Luchoro D."/>
            <person name="Segui C."/>
            <person name="Aliaga F."/>
            <person name="Busquets A."/>
            <person name="Gomila M."/>
            <person name="Moore E.R."/>
            <person name="Lalucat J."/>
        </authorList>
    </citation>
    <scope>NUCLEOTIDE SEQUENCE [LARGE SCALE GENOMIC DNA]</scope>
    <source>
        <strain evidence="4">DSM 6083</strain>
        <strain evidence="2">DSM6083</strain>
    </source>
</reference>
<dbReference type="Proteomes" id="UP000031271">
    <property type="component" value="Chromosome"/>
</dbReference>
<organism evidence="2 4">
    <name type="scientific">Stutzerimonas balearica DSM 6083</name>
    <dbReference type="NCBI Taxonomy" id="1123016"/>
    <lineage>
        <taxon>Bacteria</taxon>
        <taxon>Pseudomonadati</taxon>
        <taxon>Pseudomonadota</taxon>
        <taxon>Gammaproteobacteria</taxon>
        <taxon>Pseudomonadales</taxon>
        <taxon>Pseudomonadaceae</taxon>
        <taxon>Stutzerimonas</taxon>
    </lineage>
</organism>
<sequence length="113" mass="11992">MRGGSVSDRVRIFCLLLACLVGDAQAIDPTLPSADPLRVEAGAAPASEVLQLQAILRLPGAPRAVVNGRSLKIGERLGDARVLNIYSNSVLIEREGRRETLRLAVPVATPSKP</sequence>
<protein>
    <submittedName>
        <fullName evidence="3">MSHA biogenesis protein MshK</fullName>
    </submittedName>
    <submittedName>
        <fullName evidence="2">Type II secretory pathway component</fullName>
    </submittedName>
</protein>
<dbReference type="EMBL" id="FNHO01000002">
    <property type="protein sequence ID" value="SDM09097.1"/>
    <property type="molecule type" value="Genomic_DNA"/>
</dbReference>
<feature type="chain" id="PRO_5034331088" evidence="1">
    <location>
        <begin position="27"/>
        <end position="113"/>
    </location>
</feature>
<feature type="signal peptide" evidence="1">
    <location>
        <begin position="1"/>
        <end position="26"/>
    </location>
</feature>
<proteinExistence type="predicted"/>
<dbReference type="AlphaFoldDB" id="A0A8D3Y2U5"/>
<dbReference type="EMBL" id="CP007511">
    <property type="protein sequence ID" value="AJE15987.1"/>
    <property type="molecule type" value="Genomic_DNA"/>
</dbReference>